<dbReference type="PANTHER" id="PTHR33258">
    <property type="entry name" value="TRANSPOSASE INSL FOR INSERTION SEQUENCE ELEMENT IS186A-RELATED"/>
    <property type="match status" value="1"/>
</dbReference>
<feature type="domain" description="Transposase IS4-like" evidence="6">
    <location>
        <begin position="134"/>
        <end position="363"/>
    </location>
</feature>
<dbReference type="SUPFAM" id="SSF53098">
    <property type="entry name" value="Ribonuclease H-like"/>
    <property type="match status" value="1"/>
</dbReference>
<evidence type="ECO:0000259" key="6">
    <source>
        <dbReference type="Pfam" id="PF01609"/>
    </source>
</evidence>
<proteinExistence type="inferred from homology"/>
<dbReference type="AlphaFoldDB" id="A0A518AKC5"/>
<keyword evidence="8" id="KW-1185">Reference proteome</keyword>
<evidence type="ECO:0000313" key="8">
    <source>
        <dbReference type="Proteomes" id="UP000315750"/>
    </source>
</evidence>
<dbReference type="InterPro" id="IPR047952">
    <property type="entry name" value="Transpos_IS4"/>
</dbReference>
<sequence>MPSQRVAKDELPVWPEQVIGGKYVRLLEKFLKQLRSEDAHGNRKLFLDDVFVAYLLAFFNPAIRSLRTIEDFSQTVQAQKHLSIRKITRSTLSDFNQLADPERLQPILDALRRQLARKSKRQSIGDDDLDELLQQTVAVDGTFLPAVAEVAWAMCNTNNHGAKKHRARVDVHLPVSTWLPEAIVIPSPGQSEADSAIERLQPGRIYLYDRGFMSFALLAAHYDDTHALQSHFVARYRPAGGNSPTLREVKSRELTEKDKAAGVLSDGVGHFKSSNPSRHRVPRVQLREVIVACEEKGKPSQLRLITNLLDVPAHVIAMLYRYRWQVELFFRWLKSSANFGHLISHASEGVQTHFYVAVIAVLLMYLHTGYRPSKYLFALMGQVGRGAATLEEILPILRERERQNELARQSAARRSEKKKQQST</sequence>
<dbReference type="Proteomes" id="UP000315750">
    <property type="component" value="Chromosome"/>
</dbReference>
<reference evidence="7 8" key="1">
    <citation type="submission" date="2019-02" db="EMBL/GenBank/DDBJ databases">
        <title>Deep-cultivation of Planctomycetes and their phenomic and genomic characterization uncovers novel biology.</title>
        <authorList>
            <person name="Wiegand S."/>
            <person name="Jogler M."/>
            <person name="Boedeker C."/>
            <person name="Pinto D."/>
            <person name="Vollmers J."/>
            <person name="Rivas-Marin E."/>
            <person name="Kohn T."/>
            <person name="Peeters S.H."/>
            <person name="Heuer A."/>
            <person name="Rast P."/>
            <person name="Oberbeckmann S."/>
            <person name="Bunk B."/>
            <person name="Jeske O."/>
            <person name="Meyerdierks A."/>
            <person name="Storesund J.E."/>
            <person name="Kallscheuer N."/>
            <person name="Luecker S."/>
            <person name="Lage O.M."/>
            <person name="Pohl T."/>
            <person name="Merkel B.J."/>
            <person name="Hornburger P."/>
            <person name="Mueller R.-W."/>
            <person name="Bruemmer F."/>
            <person name="Labrenz M."/>
            <person name="Spormann A.M."/>
            <person name="Op den Camp H."/>
            <person name="Overmann J."/>
            <person name="Amann R."/>
            <person name="Jetten M.S.M."/>
            <person name="Mascher T."/>
            <person name="Medema M.H."/>
            <person name="Devos D.P."/>
            <person name="Kaster A.-K."/>
            <person name="Ovreas L."/>
            <person name="Rohde M."/>
            <person name="Galperin M.Y."/>
            <person name="Jogler C."/>
        </authorList>
    </citation>
    <scope>NUCLEOTIDE SEQUENCE [LARGE SCALE GENOMIC DNA]</scope>
    <source>
        <strain evidence="7 8">Pan181</strain>
    </source>
</reference>
<dbReference type="RefSeq" id="WP_145246066.1">
    <property type="nucleotide sequence ID" value="NZ_CP036278.1"/>
</dbReference>
<dbReference type="GO" id="GO:0003677">
    <property type="term" value="F:DNA binding"/>
    <property type="evidence" value="ECO:0007669"/>
    <property type="project" value="UniProtKB-KW"/>
</dbReference>
<dbReference type="GO" id="GO:0004803">
    <property type="term" value="F:transposase activity"/>
    <property type="evidence" value="ECO:0007669"/>
    <property type="project" value="InterPro"/>
</dbReference>
<feature type="region of interest" description="Disordered" evidence="5">
    <location>
        <begin position="403"/>
        <end position="423"/>
    </location>
</feature>
<dbReference type="OrthoDB" id="231179at2"/>
<gene>
    <name evidence="7" type="ORF">Pan181_13650</name>
</gene>
<dbReference type="Gene3D" id="3.90.350.10">
    <property type="entry name" value="Transposase Inhibitor Protein From Tn5, Chain A, domain 1"/>
    <property type="match status" value="1"/>
</dbReference>
<dbReference type="KEGG" id="amuc:Pan181_13650"/>
<dbReference type="InterPro" id="IPR002559">
    <property type="entry name" value="Transposase_11"/>
</dbReference>
<accession>A0A518AKC5</accession>
<evidence type="ECO:0000256" key="1">
    <source>
        <dbReference type="ARBA" id="ARBA00010075"/>
    </source>
</evidence>
<keyword evidence="3" id="KW-0238">DNA-binding</keyword>
<evidence type="ECO:0000256" key="5">
    <source>
        <dbReference type="SAM" id="MobiDB-lite"/>
    </source>
</evidence>
<protein>
    <submittedName>
        <fullName evidence="7">Transposase DDE domain protein</fullName>
    </submittedName>
</protein>
<organism evidence="7 8">
    <name type="scientific">Aeoliella mucimassa</name>
    <dbReference type="NCBI Taxonomy" id="2527972"/>
    <lineage>
        <taxon>Bacteria</taxon>
        <taxon>Pseudomonadati</taxon>
        <taxon>Planctomycetota</taxon>
        <taxon>Planctomycetia</taxon>
        <taxon>Pirellulales</taxon>
        <taxon>Lacipirellulaceae</taxon>
        <taxon>Aeoliella</taxon>
    </lineage>
</organism>
<dbReference type="PANTHER" id="PTHR33258:SF1">
    <property type="entry name" value="TRANSPOSASE INSL FOR INSERTION SEQUENCE ELEMENT IS186A-RELATED"/>
    <property type="match status" value="1"/>
</dbReference>
<evidence type="ECO:0000256" key="3">
    <source>
        <dbReference type="ARBA" id="ARBA00023125"/>
    </source>
</evidence>
<dbReference type="EMBL" id="CP036278">
    <property type="protein sequence ID" value="QDU55179.1"/>
    <property type="molecule type" value="Genomic_DNA"/>
</dbReference>
<dbReference type="GO" id="GO:0006313">
    <property type="term" value="P:DNA transposition"/>
    <property type="evidence" value="ECO:0007669"/>
    <property type="project" value="InterPro"/>
</dbReference>
<dbReference type="InterPro" id="IPR012337">
    <property type="entry name" value="RNaseH-like_sf"/>
</dbReference>
<keyword evidence="2" id="KW-0815">Transposition</keyword>
<evidence type="ECO:0000256" key="2">
    <source>
        <dbReference type="ARBA" id="ARBA00022578"/>
    </source>
</evidence>
<dbReference type="Pfam" id="PF01609">
    <property type="entry name" value="DDE_Tnp_1"/>
    <property type="match status" value="1"/>
</dbReference>
<dbReference type="NCBIfam" id="NF033592">
    <property type="entry name" value="transpos_IS4_1"/>
    <property type="match status" value="1"/>
</dbReference>
<comment type="similarity">
    <text evidence="1">Belongs to the transposase 11 family.</text>
</comment>
<evidence type="ECO:0000256" key="4">
    <source>
        <dbReference type="ARBA" id="ARBA00023172"/>
    </source>
</evidence>
<keyword evidence="4" id="KW-0233">DNA recombination</keyword>
<evidence type="ECO:0000313" key="7">
    <source>
        <dbReference type="EMBL" id="QDU55179.1"/>
    </source>
</evidence>
<name>A0A518AKC5_9BACT</name>